<evidence type="ECO:0000259" key="1">
    <source>
        <dbReference type="Pfam" id="PF12697"/>
    </source>
</evidence>
<dbReference type="InterPro" id="IPR000073">
    <property type="entry name" value="AB_hydrolase_1"/>
</dbReference>
<dbReference type="Pfam" id="PF12697">
    <property type="entry name" value="Abhydrolase_6"/>
    <property type="match status" value="1"/>
</dbReference>
<dbReference type="RefSeq" id="WP_209665658.1">
    <property type="nucleotide sequence ID" value="NZ_JAGGMS010000001.1"/>
</dbReference>
<dbReference type="InterPro" id="IPR050266">
    <property type="entry name" value="AB_hydrolase_sf"/>
</dbReference>
<sequence>MGRIGHFTTVEGRARYFAAYDEAMRECPPERTELDVPSRYGTVRVYRYGSAGGAPIVLLHGSHASSAMWAPNLPGLIAERTVYTVDTLGEPGRSVQTLPMRDGAERAGALEDVFEELGLEGFHLAGLSAGGWQTLNQARHFPGRLASIALFDPANTLGKLTKRFFAGATIAHLWPGDAMMRRFLRWCSGNPPSMDVPAAKVLLAGMSEFRTGLPPLAYPDDGVLRSIRLPVFALIGGRSVVHDPEVAAERARELFPRAEVELWPEATHALVGEQPERTVERLLGFVADKG</sequence>
<reference evidence="2 3" key="1">
    <citation type="submission" date="2021-03" db="EMBL/GenBank/DDBJ databases">
        <title>Sequencing the genomes of 1000 actinobacteria strains.</title>
        <authorList>
            <person name="Klenk H.-P."/>
        </authorList>
    </citation>
    <scope>NUCLEOTIDE SEQUENCE [LARGE SCALE GENOMIC DNA]</scope>
    <source>
        <strain evidence="2 3">DSM 45510</strain>
    </source>
</reference>
<dbReference type="EMBL" id="JAGGMS010000001">
    <property type="protein sequence ID" value="MBP2182327.1"/>
    <property type="molecule type" value="Genomic_DNA"/>
</dbReference>
<comment type="caution">
    <text evidence="2">The sequence shown here is derived from an EMBL/GenBank/DDBJ whole genome shotgun (WGS) entry which is preliminary data.</text>
</comment>
<evidence type="ECO:0000313" key="3">
    <source>
        <dbReference type="Proteomes" id="UP000741013"/>
    </source>
</evidence>
<dbReference type="Proteomes" id="UP000741013">
    <property type="component" value="Unassembled WGS sequence"/>
</dbReference>
<protein>
    <submittedName>
        <fullName evidence="2">Pimeloyl-ACP methyl ester carboxylesterase</fullName>
    </submittedName>
</protein>
<dbReference type="SUPFAM" id="SSF53474">
    <property type="entry name" value="alpha/beta-Hydrolases"/>
    <property type="match status" value="1"/>
</dbReference>
<dbReference type="Gene3D" id="3.40.50.1820">
    <property type="entry name" value="alpha/beta hydrolase"/>
    <property type="match status" value="1"/>
</dbReference>
<feature type="domain" description="AB hydrolase-1" evidence="1">
    <location>
        <begin position="56"/>
        <end position="280"/>
    </location>
</feature>
<dbReference type="InterPro" id="IPR029058">
    <property type="entry name" value="AB_hydrolase_fold"/>
</dbReference>
<keyword evidence="3" id="KW-1185">Reference proteome</keyword>
<proteinExistence type="predicted"/>
<accession>A0ABS4PSB8</accession>
<name>A0ABS4PSB8_9PSEU</name>
<gene>
    <name evidence="2" type="ORF">JOM49_003853</name>
</gene>
<dbReference type="PANTHER" id="PTHR43798:SF5">
    <property type="entry name" value="MONOACYLGLYCEROL LIPASE ABHD6"/>
    <property type="match status" value="1"/>
</dbReference>
<evidence type="ECO:0000313" key="2">
    <source>
        <dbReference type="EMBL" id="MBP2182327.1"/>
    </source>
</evidence>
<organism evidence="2 3">
    <name type="scientific">Amycolatopsis magusensis</name>
    <dbReference type="NCBI Taxonomy" id="882444"/>
    <lineage>
        <taxon>Bacteria</taxon>
        <taxon>Bacillati</taxon>
        <taxon>Actinomycetota</taxon>
        <taxon>Actinomycetes</taxon>
        <taxon>Pseudonocardiales</taxon>
        <taxon>Pseudonocardiaceae</taxon>
        <taxon>Amycolatopsis</taxon>
    </lineage>
</organism>
<dbReference type="PANTHER" id="PTHR43798">
    <property type="entry name" value="MONOACYLGLYCEROL LIPASE"/>
    <property type="match status" value="1"/>
</dbReference>